<dbReference type="PANTHER" id="PTHR43689:SF8">
    <property type="entry name" value="ALPHA_BETA-HYDROLASES SUPERFAMILY PROTEIN"/>
    <property type="match status" value="1"/>
</dbReference>
<accession>A0AA44DC35</accession>
<keyword evidence="4" id="KW-1185">Reference proteome</keyword>
<dbReference type="PANTHER" id="PTHR43689">
    <property type="entry name" value="HYDROLASE"/>
    <property type="match status" value="1"/>
</dbReference>
<organism evidence="3 4">
    <name type="scientific">Streptomyces somaliensis (strain ATCC 33201 / DSM 40738 / JCM 12659 / KCTC 9044 / NCTC 11332 / NRRL B-12077 / IP 733)</name>
    <dbReference type="NCBI Taxonomy" id="1134445"/>
    <lineage>
        <taxon>Bacteria</taxon>
        <taxon>Bacillati</taxon>
        <taxon>Actinomycetota</taxon>
        <taxon>Actinomycetes</taxon>
        <taxon>Kitasatosporales</taxon>
        <taxon>Streptomycetaceae</taxon>
        <taxon>Streptomyces</taxon>
    </lineage>
</organism>
<dbReference type="RefSeq" id="WP_168437995.1">
    <property type="nucleotide sequence ID" value="NZ_JAAXOU010000037.1"/>
</dbReference>
<dbReference type="SUPFAM" id="SSF53474">
    <property type="entry name" value="alpha/beta-Hydrolases"/>
    <property type="match status" value="1"/>
</dbReference>
<feature type="domain" description="Peptidase S33 tripeptidyl aminopeptidase-like C-terminal" evidence="1">
    <location>
        <begin position="220"/>
        <end position="277"/>
    </location>
</feature>
<proteinExistence type="predicted"/>
<dbReference type="InterPro" id="IPR022742">
    <property type="entry name" value="Hydrolase_4"/>
</dbReference>
<keyword evidence="3" id="KW-0378">Hydrolase</keyword>
<evidence type="ECO:0000259" key="2">
    <source>
        <dbReference type="Pfam" id="PF12146"/>
    </source>
</evidence>
<dbReference type="InterPro" id="IPR029058">
    <property type="entry name" value="AB_hydrolase_fold"/>
</dbReference>
<dbReference type="Proteomes" id="UP000570003">
    <property type="component" value="Unassembled WGS sequence"/>
</dbReference>
<gene>
    <name evidence="3" type="ORF">HGA06_06090</name>
</gene>
<name>A0AA44DC35_STRE0</name>
<dbReference type="Pfam" id="PF08386">
    <property type="entry name" value="Abhydrolase_4"/>
    <property type="match status" value="1"/>
</dbReference>
<dbReference type="AlphaFoldDB" id="A0AA44DC35"/>
<reference evidence="3 4" key="1">
    <citation type="submission" date="2020-04" db="EMBL/GenBank/DDBJ databases">
        <title>MicrobeNet Type strains.</title>
        <authorList>
            <person name="Nicholson A.C."/>
        </authorList>
    </citation>
    <scope>NUCLEOTIDE SEQUENCE [LARGE SCALE GENOMIC DNA]</scope>
    <source>
        <strain evidence="3 4">DSM 40738</strain>
    </source>
</reference>
<dbReference type="EMBL" id="JAAXOU010000037">
    <property type="protein sequence ID" value="NKY13754.1"/>
    <property type="molecule type" value="Genomic_DNA"/>
</dbReference>
<dbReference type="Gene3D" id="3.40.50.1820">
    <property type="entry name" value="alpha/beta hydrolase"/>
    <property type="match status" value="1"/>
</dbReference>
<protein>
    <submittedName>
        <fullName evidence="3">Alpha/beta hydrolase</fullName>
    </submittedName>
</protein>
<evidence type="ECO:0000313" key="3">
    <source>
        <dbReference type="EMBL" id="NKY13754.1"/>
    </source>
</evidence>
<sequence>MKRFPGRRAAHAVLGAVAPGTAVRWATDVFSGTRTPGPRPDDVLPIGARRFAVRGSDDVAHGFLWGGDGESRGTVLLVHGWAADSSSMHSLVPPLRALGLRVAAFDGPAHGAHPGHRTTMTRYTRAVGAVLDTLGDVRAVVAHSLGGIAAIGAAAARPGAPPECTVLVAPACTLGGVLDRWDGAGLRLTPALVRGIRGELHRRNGVPVAHWDVVALGARLETPVLVVHDPDDPTVPYSDAEAAAAGLKDARLIRAPGTGHTGILVSGGVGGTVRDFVAAHTDGAGSGEGVV</sequence>
<feature type="domain" description="Serine aminopeptidase S33" evidence="2">
    <location>
        <begin position="70"/>
        <end position="189"/>
    </location>
</feature>
<evidence type="ECO:0000259" key="1">
    <source>
        <dbReference type="Pfam" id="PF08386"/>
    </source>
</evidence>
<dbReference type="Pfam" id="PF12146">
    <property type="entry name" value="Hydrolase_4"/>
    <property type="match status" value="1"/>
</dbReference>
<dbReference type="GO" id="GO:0016787">
    <property type="term" value="F:hydrolase activity"/>
    <property type="evidence" value="ECO:0007669"/>
    <property type="project" value="UniProtKB-KW"/>
</dbReference>
<comment type="caution">
    <text evidence="3">The sequence shown here is derived from an EMBL/GenBank/DDBJ whole genome shotgun (WGS) entry which is preliminary data.</text>
</comment>
<dbReference type="InterPro" id="IPR013595">
    <property type="entry name" value="Pept_S33_TAP-like_C"/>
</dbReference>
<evidence type="ECO:0000313" key="4">
    <source>
        <dbReference type="Proteomes" id="UP000570003"/>
    </source>
</evidence>